<name>A0A8D8Z055_9HEMI</name>
<dbReference type="EMBL" id="HBUF01407554">
    <property type="protein sequence ID" value="CAG6738383.1"/>
    <property type="molecule type" value="Transcribed_RNA"/>
</dbReference>
<organism evidence="1">
    <name type="scientific">Cacopsylla melanoneura</name>
    <dbReference type="NCBI Taxonomy" id="428564"/>
    <lineage>
        <taxon>Eukaryota</taxon>
        <taxon>Metazoa</taxon>
        <taxon>Ecdysozoa</taxon>
        <taxon>Arthropoda</taxon>
        <taxon>Hexapoda</taxon>
        <taxon>Insecta</taxon>
        <taxon>Pterygota</taxon>
        <taxon>Neoptera</taxon>
        <taxon>Paraneoptera</taxon>
        <taxon>Hemiptera</taxon>
        <taxon>Sternorrhyncha</taxon>
        <taxon>Psylloidea</taxon>
        <taxon>Psyllidae</taxon>
        <taxon>Psyllinae</taxon>
        <taxon>Cacopsylla</taxon>
    </lineage>
</organism>
<sequence length="130" mass="15402">MERGKPLTLIIVTRVQVYGRACPNLFPSSCSNHGRATSTSKPLQFTSFHLDSIQEARLKIFRKMTREETPQNLIIKKYFDRLIRCVKTMDITRQIRLLVLRESFLQHEHRPYTHTVIITIHWRECPTPIR</sequence>
<dbReference type="AlphaFoldDB" id="A0A8D8Z055"/>
<evidence type="ECO:0000313" key="1">
    <source>
        <dbReference type="EMBL" id="CAG6738383.1"/>
    </source>
</evidence>
<protein>
    <submittedName>
        <fullName evidence="1">Uncharacterized protein</fullName>
    </submittedName>
</protein>
<accession>A0A8D8Z055</accession>
<proteinExistence type="predicted"/>
<reference evidence="1" key="1">
    <citation type="submission" date="2021-05" db="EMBL/GenBank/DDBJ databases">
        <authorList>
            <person name="Alioto T."/>
            <person name="Alioto T."/>
            <person name="Gomez Garrido J."/>
        </authorList>
    </citation>
    <scope>NUCLEOTIDE SEQUENCE</scope>
</reference>